<evidence type="ECO:0000259" key="2">
    <source>
        <dbReference type="Pfam" id="PF14360"/>
    </source>
</evidence>
<dbReference type="EMBL" id="JAFMYW010000001">
    <property type="protein sequence ID" value="MBO0947753.1"/>
    <property type="molecule type" value="Genomic_DNA"/>
</dbReference>
<feature type="transmembrane region" description="Helical" evidence="1">
    <location>
        <begin position="26"/>
        <end position="48"/>
    </location>
</feature>
<accession>A0ABS3JCL9</accession>
<keyword evidence="4" id="KW-1185">Reference proteome</keyword>
<dbReference type="RefSeq" id="WP_207327656.1">
    <property type="nucleotide sequence ID" value="NZ_JAFMYW010000001.1"/>
</dbReference>
<name>A0ABS3JCL9_9BACT</name>
<comment type="caution">
    <text evidence="3">The sequence shown here is derived from an EMBL/GenBank/DDBJ whole genome shotgun (WGS) entry which is preliminary data.</text>
</comment>
<evidence type="ECO:0000313" key="3">
    <source>
        <dbReference type="EMBL" id="MBO0947753.1"/>
    </source>
</evidence>
<dbReference type="Proteomes" id="UP000664628">
    <property type="component" value="Unassembled WGS sequence"/>
</dbReference>
<protein>
    <submittedName>
        <fullName evidence="3">Phosphatase PAP2 family protein</fullName>
    </submittedName>
</protein>
<proteinExistence type="predicted"/>
<keyword evidence="1" id="KW-0472">Membrane</keyword>
<feature type="transmembrane region" description="Helical" evidence="1">
    <location>
        <begin position="149"/>
        <end position="166"/>
    </location>
</feature>
<feature type="transmembrane region" description="Helical" evidence="1">
    <location>
        <begin position="68"/>
        <end position="90"/>
    </location>
</feature>
<keyword evidence="1" id="KW-0812">Transmembrane</keyword>
<feature type="transmembrane region" description="Helical" evidence="1">
    <location>
        <begin position="102"/>
        <end position="122"/>
    </location>
</feature>
<reference evidence="3 4" key="1">
    <citation type="submission" date="2021-03" db="EMBL/GenBank/DDBJ databases">
        <title>Fibrella sp. HMF5405 genome sequencing and assembly.</title>
        <authorList>
            <person name="Kang H."/>
            <person name="Kim H."/>
            <person name="Bae S."/>
            <person name="Joh K."/>
        </authorList>
    </citation>
    <scope>NUCLEOTIDE SEQUENCE [LARGE SCALE GENOMIC DNA]</scope>
    <source>
        <strain evidence="3 4">HMF5405</strain>
    </source>
</reference>
<evidence type="ECO:0000256" key="1">
    <source>
        <dbReference type="SAM" id="Phobius"/>
    </source>
</evidence>
<organism evidence="3 4">
    <name type="scientific">Fibrella forsythiae</name>
    <dbReference type="NCBI Taxonomy" id="2817061"/>
    <lineage>
        <taxon>Bacteria</taxon>
        <taxon>Pseudomonadati</taxon>
        <taxon>Bacteroidota</taxon>
        <taxon>Cytophagia</taxon>
        <taxon>Cytophagales</taxon>
        <taxon>Spirosomataceae</taxon>
        <taxon>Fibrella</taxon>
    </lineage>
</organism>
<dbReference type="Pfam" id="PF14360">
    <property type="entry name" value="PAP2_C"/>
    <property type="match status" value="1"/>
</dbReference>
<keyword evidence="1" id="KW-1133">Transmembrane helix</keyword>
<feature type="domain" description="Sphingomyelin synthase-like" evidence="2">
    <location>
        <begin position="148"/>
        <end position="210"/>
    </location>
</feature>
<sequence>MTEPLKDTLISDAHSVRWREAWQQPVFRRMAIGGLLLVCALLSIWPWYLAKIEARDGILLNDVVLNALPRHDVSLAVFLSLWGAALLLIYRVQKSPAMYLRFIWAYAFLFISRIISIGLTPLDPPVGLIELRDPLSNYFYGAKFITKDLFFSGHTASICLMAFCLVRPLDRWLVFIGTAIVGVGVLVQRVHYTADVVAAPLFTYAVYWLAERYTRKALVAITELR</sequence>
<gene>
    <name evidence="3" type="ORF">J2I46_04120</name>
</gene>
<feature type="transmembrane region" description="Helical" evidence="1">
    <location>
        <begin position="173"/>
        <end position="192"/>
    </location>
</feature>
<dbReference type="InterPro" id="IPR025749">
    <property type="entry name" value="Sphingomyelin_synth-like_dom"/>
</dbReference>
<evidence type="ECO:0000313" key="4">
    <source>
        <dbReference type="Proteomes" id="UP000664628"/>
    </source>
</evidence>